<keyword evidence="3" id="KW-0547">Nucleotide-binding</keyword>
<dbReference type="SUPFAM" id="SSF52540">
    <property type="entry name" value="P-loop containing nucleoside triphosphate hydrolases"/>
    <property type="match status" value="1"/>
</dbReference>
<dbReference type="Gene3D" id="3.40.50.300">
    <property type="entry name" value="P-loop containing nucleotide triphosphate hydrolases"/>
    <property type="match status" value="1"/>
</dbReference>
<dbReference type="SUPFAM" id="SSF90123">
    <property type="entry name" value="ABC transporter transmembrane region"/>
    <property type="match status" value="1"/>
</dbReference>
<dbReference type="InterPro" id="IPR003593">
    <property type="entry name" value="AAA+_ATPase"/>
</dbReference>
<keyword evidence="5 7" id="KW-1133">Transmembrane helix</keyword>
<dbReference type="Gene3D" id="1.20.1560.10">
    <property type="entry name" value="ABC transporter type 1, transmembrane domain"/>
    <property type="match status" value="1"/>
</dbReference>
<dbReference type="InterPro" id="IPR011527">
    <property type="entry name" value="ABC1_TM_dom"/>
</dbReference>
<dbReference type="GO" id="GO:0005886">
    <property type="term" value="C:plasma membrane"/>
    <property type="evidence" value="ECO:0007669"/>
    <property type="project" value="UniProtKB-SubCell"/>
</dbReference>
<evidence type="ECO:0000256" key="1">
    <source>
        <dbReference type="ARBA" id="ARBA00004651"/>
    </source>
</evidence>
<dbReference type="CDD" id="cd07346">
    <property type="entry name" value="ABC_6TM_exporters"/>
    <property type="match status" value="1"/>
</dbReference>
<evidence type="ECO:0000256" key="3">
    <source>
        <dbReference type="ARBA" id="ARBA00022741"/>
    </source>
</evidence>
<dbReference type="InterPro" id="IPR036640">
    <property type="entry name" value="ABC1_TM_sf"/>
</dbReference>
<proteinExistence type="predicted"/>
<dbReference type="OrthoDB" id="95687at2"/>
<dbReference type="STRING" id="29341.RSJ17_21500"/>
<evidence type="ECO:0000256" key="5">
    <source>
        <dbReference type="ARBA" id="ARBA00022989"/>
    </source>
</evidence>
<dbReference type="Pfam" id="PF00005">
    <property type="entry name" value="ABC_tran"/>
    <property type="match status" value="1"/>
</dbReference>
<evidence type="ECO:0000313" key="11">
    <source>
        <dbReference type="Proteomes" id="UP000031366"/>
    </source>
</evidence>
<dbReference type="Proteomes" id="UP000031366">
    <property type="component" value="Unassembled WGS sequence"/>
</dbReference>
<evidence type="ECO:0000259" key="8">
    <source>
        <dbReference type="PROSITE" id="PS50893"/>
    </source>
</evidence>
<feature type="transmembrane region" description="Helical" evidence="7">
    <location>
        <begin position="235"/>
        <end position="259"/>
    </location>
</feature>
<dbReference type="InterPro" id="IPR003439">
    <property type="entry name" value="ABC_transporter-like_ATP-bd"/>
</dbReference>
<dbReference type="SMART" id="SM00382">
    <property type="entry name" value="AAA"/>
    <property type="match status" value="1"/>
</dbReference>
<keyword evidence="2 7" id="KW-0812">Transmembrane</keyword>
<dbReference type="PROSITE" id="PS00211">
    <property type="entry name" value="ABC_TRANSPORTER_1"/>
    <property type="match status" value="1"/>
</dbReference>
<evidence type="ECO:0000256" key="4">
    <source>
        <dbReference type="ARBA" id="ARBA00022840"/>
    </source>
</evidence>
<dbReference type="EMBL" id="AYSO01000019">
    <property type="protein sequence ID" value="KIE45370.1"/>
    <property type="molecule type" value="Genomic_DNA"/>
</dbReference>
<name>A0A0C1UCY7_9CLOT</name>
<dbReference type="Pfam" id="PF00664">
    <property type="entry name" value="ABC_membrane"/>
    <property type="match status" value="1"/>
</dbReference>
<feature type="domain" description="ABC transmembrane type-1" evidence="9">
    <location>
        <begin position="13"/>
        <end position="294"/>
    </location>
</feature>
<dbReference type="InterPro" id="IPR017871">
    <property type="entry name" value="ABC_transporter-like_CS"/>
</dbReference>
<evidence type="ECO:0000259" key="9">
    <source>
        <dbReference type="PROSITE" id="PS50929"/>
    </source>
</evidence>
<evidence type="ECO:0000256" key="7">
    <source>
        <dbReference type="SAM" id="Phobius"/>
    </source>
</evidence>
<dbReference type="PROSITE" id="PS50929">
    <property type="entry name" value="ABC_TM1F"/>
    <property type="match status" value="1"/>
</dbReference>
<dbReference type="InterPro" id="IPR039421">
    <property type="entry name" value="Type_1_exporter"/>
</dbReference>
<comment type="caution">
    <text evidence="10">The sequence shown here is derived from an EMBL/GenBank/DDBJ whole genome shotgun (WGS) entry which is preliminary data.</text>
</comment>
<dbReference type="InterPro" id="IPR027417">
    <property type="entry name" value="P-loop_NTPase"/>
</dbReference>
<organism evidence="10 11">
    <name type="scientific">Clostridium argentinense CDC 2741</name>
    <dbReference type="NCBI Taxonomy" id="1418104"/>
    <lineage>
        <taxon>Bacteria</taxon>
        <taxon>Bacillati</taxon>
        <taxon>Bacillota</taxon>
        <taxon>Clostridia</taxon>
        <taxon>Eubacteriales</taxon>
        <taxon>Clostridiaceae</taxon>
        <taxon>Clostridium</taxon>
    </lineage>
</organism>
<dbReference type="PANTHER" id="PTHR43394">
    <property type="entry name" value="ATP-DEPENDENT PERMEASE MDL1, MITOCHONDRIAL"/>
    <property type="match status" value="1"/>
</dbReference>
<dbReference type="GO" id="GO:0016887">
    <property type="term" value="F:ATP hydrolysis activity"/>
    <property type="evidence" value="ECO:0007669"/>
    <property type="project" value="InterPro"/>
</dbReference>
<dbReference type="PANTHER" id="PTHR43394:SF1">
    <property type="entry name" value="ATP-BINDING CASSETTE SUB-FAMILY B MEMBER 10, MITOCHONDRIAL"/>
    <property type="match status" value="1"/>
</dbReference>
<gene>
    <name evidence="10" type="ORF">U732_2551</name>
</gene>
<accession>A0A0C1UCY7</accession>
<feature type="domain" description="ABC transporter" evidence="8">
    <location>
        <begin position="325"/>
        <end position="559"/>
    </location>
</feature>
<sequence>MRKYLFRHKGLFVITAIMAILVRTIDVCIAFIFKYITDVAQAGDIEGYKIIVIVMVGYFILNSSMSIIGKNVQHYYIKKTMIFLKMDIFSNILKKDIKDFNGDNSGKYISMLSSDVSLIENDYFTNIFEIIRVIFGFILAVVSMVTLSIEITISVFLLGILSFLLPQIFGEKLSKYRSEYSSSQGVFISKVKDILLGFDVIKSFNVENKMIEEYSKYNNDAESKKNKFNIFETPVGGIAIFMAYGIFTVVFGIGSYLCIKGKITIGTMFACVQLSNNVTQPIMMSIQYINKIKSLKEISAKIEKLSEDTGEDKLLIEKTQFNKEIVFDNISFSYDKERKILNSINLCFKKGKKYAIVGASGGGKSTILKLLLKYYENYSGNILVDGTELKNISSENLYKLEGIIQQNVFIFDASLKDNITLFGSYSNSEINRAIEISGLNPLLIRLKDGLNSELGENGNLLSGGEKQRISIARAVIKNTPIMLLDEATSSLDNETAYAIEKTLVAMKDITSVVVTHRLWGDILKEYDEIIVMKNGEIVEQGNFYELLQLKRYFYGLYYISQGEYEEKEII</sequence>
<feature type="transmembrane region" description="Helical" evidence="7">
    <location>
        <begin position="133"/>
        <end position="165"/>
    </location>
</feature>
<comment type="subcellular location">
    <subcellularLocation>
        <location evidence="1">Cell membrane</location>
        <topology evidence="1">Multi-pass membrane protein</topology>
    </subcellularLocation>
</comment>
<dbReference type="PROSITE" id="PS50893">
    <property type="entry name" value="ABC_TRANSPORTER_2"/>
    <property type="match status" value="1"/>
</dbReference>
<protein>
    <submittedName>
        <fullName evidence="10">ABC transporter family protein</fullName>
    </submittedName>
</protein>
<dbReference type="RefSeq" id="WP_039635059.1">
    <property type="nucleotide sequence ID" value="NZ_AYSO01000019.1"/>
</dbReference>
<evidence type="ECO:0000313" key="10">
    <source>
        <dbReference type="EMBL" id="KIE45370.1"/>
    </source>
</evidence>
<dbReference type="AlphaFoldDB" id="A0A0C1UCY7"/>
<reference evidence="10 11" key="1">
    <citation type="journal article" date="2015" name="Infect. Genet. Evol.">
        <title>Genomic sequences of six botulinum neurotoxin-producing strains representing three clostridial species illustrate the mobility and diversity of botulinum neurotoxin genes.</title>
        <authorList>
            <person name="Smith T.J."/>
            <person name="Hill K.K."/>
            <person name="Xie G."/>
            <person name="Foley B.T."/>
            <person name="Williamson C.H."/>
            <person name="Foster J.T."/>
            <person name="Johnson S.L."/>
            <person name="Chertkov O."/>
            <person name="Teshima H."/>
            <person name="Gibbons H.S."/>
            <person name="Johnsky L.A."/>
            <person name="Karavis M.A."/>
            <person name="Smith L.A."/>
        </authorList>
    </citation>
    <scope>NUCLEOTIDE SEQUENCE [LARGE SCALE GENOMIC DNA]</scope>
    <source>
        <strain evidence="10 11">CDC 2741</strain>
    </source>
</reference>
<feature type="transmembrane region" description="Helical" evidence="7">
    <location>
        <begin position="48"/>
        <end position="69"/>
    </location>
</feature>
<dbReference type="GO" id="GO:0005524">
    <property type="term" value="F:ATP binding"/>
    <property type="evidence" value="ECO:0007669"/>
    <property type="project" value="UniProtKB-KW"/>
</dbReference>
<keyword evidence="6 7" id="KW-0472">Membrane</keyword>
<keyword evidence="11" id="KW-1185">Reference proteome</keyword>
<feature type="transmembrane region" description="Helical" evidence="7">
    <location>
        <begin position="12"/>
        <end position="36"/>
    </location>
</feature>
<keyword evidence="4" id="KW-0067">ATP-binding</keyword>
<dbReference type="GO" id="GO:0015421">
    <property type="term" value="F:ABC-type oligopeptide transporter activity"/>
    <property type="evidence" value="ECO:0007669"/>
    <property type="project" value="TreeGrafter"/>
</dbReference>
<evidence type="ECO:0000256" key="6">
    <source>
        <dbReference type="ARBA" id="ARBA00023136"/>
    </source>
</evidence>
<evidence type="ECO:0000256" key="2">
    <source>
        <dbReference type="ARBA" id="ARBA00022692"/>
    </source>
</evidence>